<gene>
    <name evidence="1" type="ORF">L207DRAFT_429144</name>
</gene>
<sequence length="359" mass="39282">MSTPFSRMTAALVSATNEFSLAAANLNIDFSLVKIDAPMEFRALGKELSVKRRADAEVGSFHVTAWRLGALFEGLLPKTPRLLEVYGLRASEISQRPDINPKGDESQGIFASQTGIDGTSIWAAATSGIGAIGVHLLACMLARIWTPTEATSIWVEIIEGRRQEIAARFESGAEMHWQTFNAARPELSRKQIAAWDTSARSWLRGADQAMEKRQKQIMLIVNNVGLKVNNIPGTYESVKRAWITALETMEKVVQGMPYNIHDGSALLALISWHLYPDMVVIGSAVQEVRYGDSLIPSSGQVTIGLQGSNSSSDHGLKWSLSLAHLRYYGDPSVVTRLAGIDTSRVSFNQFAFVIFGAVL</sequence>
<protein>
    <submittedName>
        <fullName evidence="1">Uncharacterized protein</fullName>
    </submittedName>
</protein>
<dbReference type="Proteomes" id="UP000235786">
    <property type="component" value="Unassembled WGS sequence"/>
</dbReference>
<evidence type="ECO:0000313" key="1">
    <source>
        <dbReference type="EMBL" id="PMD39621.1"/>
    </source>
</evidence>
<accession>A0A2J6RM71</accession>
<dbReference type="AlphaFoldDB" id="A0A2J6RM71"/>
<organism evidence="1 2">
    <name type="scientific">Hyaloscypha variabilis (strain UAMH 11265 / GT02V1 / F)</name>
    <name type="common">Meliniomyces variabilis</name>
    <dbReference type="NCBI Taxonomy" id="1149755"/>
    <lineage>
        <taxon>Eukaryota</taxon>
        <taxon>Fungi</taxon>
        <taxon>Dikarya</taxon>
        <taxon>Ascomycota</taxon>
        <taxon>Pezizomycotina</taxon>
        <taxon>Leotiomycetes</taxon>
        <taxon>Helotiales</taxon>
        <taxon>Hyaloscyphaceae</taxon>
        <taxon>Hyaloscypha</taxon>
        <taxon>Hyaloscypha variabilis</taxon>
    </lineage>
</organism>
<evidence type="ECO:0000313" key="2">
    <source>
        <dbReference type="Proteomes" id="UP000235786"/>
    </source>
</evidence>
<feature type="non-terminal residue" evidence="1">
    <location>
        <position position="359"/>
    </location>
</feature>
<dbReference type="OrthoDB" id="5354164at2759"/>
<proteinExistence type="predicted"/>
<keyword evidence="2" id="KW-1185">Reference proteome</keyword>
<name>A0A2J6RM71_HYAVF</name>
<reference evidence="1 2" key="1">
    <citation type="submission" date="2016-04" db="EMBL/GenBank/DDBJ databases">
        <title>A degradative enzymes factory behind the ericoid mycorrhizal symbiosis.</title>
        <authorList>
            <consortium name="DOE Joint Genome Institute"/>
            <person name="Martino E."/>
            <person name="Morin E."/>
            <person name="Grelet G."/>
            <person name="Kuo A."/>
            <person name="Kohler A."/>
            <person name="Daghino S."/>
            <person name="Barry K."/>
            <person name="Choi C."/>
            <person name="Cichocki N."/>
            <person name="Clum A."/>
            <person name="Copeland A."/>
            <person name="Hainaut M."/>
            <person name="Haridas S."/>
            <person name="Labutti K."/>
            <person name="Lindquist E."/>
            <person name="Lipzen A."/>
            <person name="Khouja H.-R."/>
            <person name="Murat C."/>
            <person name="Ohm R."/>
            <person name="Olson A."/>
            <person name="Spatafora J."/>
            <person name="Veneault-Fourrey C."/>
            <person name="Henrissat B."/>
            <person name="Grigoriev I."/>
            <person name="Martin F."/>
            <person name="Perotto S."/>
        </authorList>
    </citation>
    <scope>NUCLEOTIDE SEQUENCE [LARGE SCALE GENOMIC DNA]</scope>
    <source>
        <strain evidence="1 2">F</strain>
    </source>
</reference>
<dbReference type="EMBL" id="KZ613946">
    <property type="protein sequence ID" value="PMD39621.1"/>
    <property type="molecule type" value="Genomic_DNA"/>
</dbReference>